<protein>
    <submittedName>
        <fullName evidence="3">Tellurite methyltransferase</fullName>
    </submittedName>
</protein>
<dbReference type="SUPFAM" id="SSF51197">
    <property type="entry name" value="Clavaminate synthase-like"/>
    <property type="match status" value="1"/>
</dbReference>
<name>A0AAJ5BIC8_9GAMM</name>
<feature type="domain" description="TehB/YeaR-like" evidence="2">
    <location>
        <begin position="8"/>
        <end position="88"/>
    </location>
</feature>
<dbReference type="EMBL" id="FOLW01000012">
    <property type="protein sequence ID" value="SFD29117.1"/>
    <property type="molecule type" value="Genomic_DNA"/>
</dbReference>
<dbReference type="InterPro" id="IPR014431">
    <property type="entry name" value="Tellurite-R_TehB-2"/>
</dbReference>
<reference evidence="3 4" key="1">
    <citation type="submission" date="2016-10" db="EMBL/GenBank/DDBJ databases">
        <authorList>
            <person name="Varghese N."/>
            <person name="Submissions S."/>
        </authorList>
    </citation>
    <scope>NUCLEOTIDE SEQUENCE [LARGE SCALE GENOMIC DNA]</scope>
    <source>
        <strain evidence="3 4">DSM 5563</strain>
    </source>
</reference>
<evidence type="ECO:0000313" key="3">
    <source>
        <dbReference type="EMBL" id="SFD29117.1"/>
    </source>
</evidence>
<dbReference type="GO" id="GO:0032259">
    <property type="term" value="P:methylation"/>
    <property type="evidence" value="ECO:0007669"/>
    <property type="project" value="UniProtKB-KW"/>
</dbReference>
<dbReference type="NCBIfam" id="NF008992">
    <property type="entry name" value="PRK12335.1"/>
    <property type="match status" value="1"/>
</dbReference>
<dbReference type="RefSeq" id="WP_074824333.1">
    <property type="nucleotide sequence ID" value="NZ_FOLW01000012.1"/>
</dbReference>
<proteinExistence type="predicted"/>
<evidence type="ECO:0000259" key="1">
    <source>
        <dbReference type="Pfam" id="PF03848"/>
    </source>
</evidence>
<dbReference type="Gene3D" id="3.40.50.150">
    <property type="entry name" value="Vaccinia Virus protein VP39"/>
    <property type="match status" value="1"/>
</dbReference>
<dbReference type="InterPro" id="IPR004537">
    <property type="entry name" value="Tellurite-R_MeTrfase_TehB"/>
</dbReference>
<dbReference type="GO" id="GO:0005737">
    <property type="term" value="C:cytoplasm"/>
    <property type="evidence" value="ECO:0007669"/>
    <property type="project" value="InterPro"/>
</dbReference>
<evidence type="ECO:0000313" key="4">
    <source>
        <dbReference type="Proteomes" id="UP000226420"/>
    </source>
</evidence>
<feature type="domain" description="Tellurite resistance methyltransferase TehB-like" evidence="1">
    <location>
        <begin position="90"/>
        <end position="282"/>
    </location>
</feature>
<dbReference type="InterPro" id="IPR015985">
    <property type="entry name" value="TehB-like_dom"/>
</dbReference>
<evidence type="ECO:0000259" key="2">
    <source>
        <dbReference type="Pfam" id="PF09313"/>
    </source>
</evidence>
<comment type="caution">
    <text evidence="3">The sequence shown here is derived from an EMBL/GenBank/DDBJ whole genome shotgun (WGS) entry which is preliminary data.</text>
</comment>
<dbReference type="AlphaFoldDB" id="A0AAJ5BIC8"/>
<dbReference type="Proteomes" id="UP000226420">
    <property type="component" value="Unassembled WGS sequence"/>
</dbReference>
<accession>A0AAJ5BIC8</accession>
<dbReference type="NCBIfam" id="NF008405">
    <property type="entry name" value="PRK11207.1"/>
    <property type="match status" value="1"/>
</dbReference>
<gene>
    <name evidence="3" type="ORF">SAMN02745723_11234</name>
</gene>
<dbReference type="InterPro" id="IPR015392">
    <property type="entry name" value="TehB/YeaR-like_dom"/>
</dbReference>
<dbReference type="NCBIfam" id="TIGR00477">
    <property type="entry name" value="tehB"/>
    <property type="match status" value="1"/>
</dbReference>
<dbReference type="Pfam" id="PF03848">
    <property type="entry name" value="TehB"/>
    <property type="match status" value="1"/>
</dbReference>
<sequence>MENLICYKQMPLWKAVTLPKMFQEQHNTQVGTWAKLTIFKGNLNIALLEENGEVIQRDRFSAVCQPPFLKPQEWHKIASCSSDLECQLSFYCLPEDYTQKKYGMTKTHSEVINAVRYIKPCKALDFGCGSGRNALYLNKLGFDVTACDKNTQNISALQDLIQSESLSHLSAQVFNINQQSIEESYDFILSTVVFMFLDKERVPGIIRNMQDKTNNGGYNLIVSAMSTPDFPCSVPFSFLFNHDELKHYYQDWEIIKYNQDVGELHKTDAEGKRIKLRFATMLAKKVSE</sequence>
<dbReference type="CDD" id="cd02440">
    <property type="entry name" value="AdoMet_MTases"/>
    <property type="match status" value="1"/>
</dbReference>
<dbReference type="InterPro" id="IPR029063">
    <property type="entry name" value="SAM-dependent_MTases_sf"/>
</dbReference>
<keyword evidence="3" id="KW-0489">Methyltransferase</keyword>
<dbReference type="Gene3D" id="2.60.120.10">
    <property type="entry name" value="Jelly Rolls"/>
    <property type="match status" value="1"/>
</dbReference>
<dbReference type="PIRSF" id="PIRSF005215">
    <property type="entry name" value="TehB"/>
    <property type="match status" value="1"/>
</dbReference>
<dbReference type="InterPro" id="IPR014710">
    <property type="entry name" value="RmlC-like_jellyroll"/>
</dbReference>
<dbReference type="GO" id="GO:0046690">
    <property type="term" value="P:response to tellurium ion"/>
    <property type="evidence" value="ECO:0007669"/>
    <property type="project" value="InterPro"/>
</dbReference>
<keyword evidence="3" id="KW-0808">Transferase</keyword>
<dbReference type="Pfam" id="PF09313">
    <property type="entry name" value="TehB-like"/>
    <property type="match status" value="1"/>
</dbReference>
<dbReference type="SUPFAM" id="SSF53335">
    <property type="entry name" value="S-adenosyl-L-methionine-dependent methyltransferases"/>
    <property type="match status" value="1"/>
</dbReference>
<organism evidence="3 4">
    <name type="scientific">Pragia fontium DSM 5563 = ATCC 49100</name>
    <dbReference type="NCBI Taxonomy" id="1122977"/>
    <lineage>
        <taxon>Bacteria</taxon>
        <taxon>Pseudomonadati</taxon>
        <taxon>Pseudomonadota</taxon>
        <taxon>Gammaproteobacteria</taxon>
        <taxon>Enterobacterales</taxon>
        <taxon>Budviciaceae</taxon>
        <taxon>Pragia</taxon>
    </lineage>
</organism>
<dbReference type="GO" id="GO:0008757">
    <property type="term" value="F:S-adenosylmethionine-dependent methyltransferase activity"/>
    <property type="evidence" value="ECO:0007669"/>
    <property type="project" value="InterPro"/>
</dbReference>